<evidence type="ECO:0008006" key="3">
    <source>
        <dbReference type="Google" id="ProtNLM"/>
    </source>
</evidence>
<sequence length="130" mass="14227">PTSSDAILAQSQTLVLMAQQLNQGNGDALRTIAQMAQAIARNTTLDALTEEERSIMAHFKNPAMPSVAVTADAAIKIASARQEFASTDTFLEMIGFDQADIRRIKEQEQRVRGQKVLLEVENGNNRENLG</sequence>
<evidence type="ECO:0000313" key="2">
    <source>
        <dbReference type="Proteomes" id="UP000886803"/>
    </source>
</evidence>
<protein>
    <recommendedName>
        <fullName evidence="3">Phage portal protein</fullName>
    </recommendedName>
</protein>
<accession>A0A9D2M7K3</accession>
<dbReference type="Proteomes" id="UP000886803">
    <property type="component" value="Unassembled WGS sequence"/>
</dbReference>
<dbReference type="AlphaFoldDB" id="A0A9D2M7K3"/>
<gene>
    <name evidence="1" type="ORF">H9945_07505</name>
</gene>
<feature type="non-terminal residue" evidence="1">
    <location>
        <position position="1"/>
    </location>
</feature>
<name>A0A9D2M7K3_9FIRM</name>
<organism evidence="1 2">
    <name type="scientific">Candidatus Gemmiger avicola</name>
    <dbReference type="NCBI Taxonomy" id="2838605"/>
    <lineage>
        <taxon>Bacteria</taxon>
        <taxon>Bacillati</taxon>
        <taxon>Bacillota</taxon>
        <taxon>Clostridia</taxon>
        <taxon>Eubacteriales</taxon>
        <taxon>Gemmiger</taxon>
    </lineage>
</organism>
<proteinExistence type="predicted"/>
<dbReference type="EMBL" id="DWYG01000128">
    <property type="protein sequence ID" value="HJB42328.1"/>
    <property type="molecule type" value="Genomic_DNA"/>
</dbReference>
<evidence type="ECO:0000313" key="1">
    <source>
        <dbReference type="EMBL" id="HJB42328.1"/>
    </source>
</evidence>
<comment type="caution">
    <text evidence="1">The sequence shown here is derived from an EMBL/GenBank/DDBJ whole genome shotgun (WGS) entry which is preliminary data.</text>
</comment>
<reference evidence="1" key="2">
    <citation type="submission" date="2021-04" db="EMBL/GenBank/DDBJ databases">
        <authorList>
            <person name="Gilroy R."/>
        </authorList>
    </citation>
    <scope>NUCLEOTIDE SEQUENCE</scope>
    <source>
        <strain evidence="1">ChiBcec8-13705</strain>
    </source>
</reference>
<reference evidence="1" key="1">
    <citation type="journal article" date="2021" name="PeerJ">
        <title>Extensive microbial diversity within the chicken gut microbiome revealed by metagenomics and culture.</title>
        <authorList>
            <person name="Gilroy R."/>
            <person name="Ravi A."/>
            <person name="Getino M."/>
            <person name="Pursley I."/>
            <person name="Horton D.L."/>
            <person name="Alikhan N.F."/>
            <person name="Baker D."/>
            <person name="Gharbi K."/>
            <person name="Hall N."/>
            <person name="Watson M."/>
            <person name="Adriaenssens E.M."/>
            <person name="Foster-Nyarko E."/>
            <person name="Jarju S."/>
            <person name="Secka A."/>
            <person name="Antonio M."/>
            <person name="Oren A."/>
            <person name="Chaudhuri R.R."/>
            <person name="La Ragione R."/>
            <person name="Hildebrand F."/>
            <person name="Pallen M.J."/>
        </authorList>
    </citation>
    <scope>NUCLEOTIDE SEQUENCE</scope>
    <source>
        <strain evidence="1">ChiBcec8-13705</strain>
    </source>
</reference>